<organism evidence="1 2">
    <name type="scientific">Alkalibacillus filiformis</name>
    <dbReference type="NCBI Taxonomy" id="200990"/>
    <lineage>
        <taxon>Bacteria</taxon>
        <taxon>Bacillati</taxon>
        <taxon>Bacillota</taxon>
        <taxon>Bacilli</taxon>
        <taxon>Bacillales</taxon>
        <taxon>Bacillaceae</taxon>
        <taxon>Alkalibacillus</taxon>
    </lineage>
</organism>
<comment type="caution">
    <text evidence="1">The sequence shown here is derived from an EMBL/GenBank/DDBJ whole genome shotgun (WGS) entry which is preliminary data.</text>
</comment>
<evidence type="ECO:0000313" key="1">
    <source>
        <dbReference type="EMBL" id="MDQ0351861.1"/>
    </source>
</evidence>
<protein>
    <submittedName>
        <fullName evidence="1">SLAP domain-containing protein</fullName>
    </submittedName>
</protein>
<name>A0ABU0DTS5_9BACI</name>
<dbReference type="Proteomes" id="UP001236723">
    <property type="component" value="Unassembled WGS sequence"/>
</dbReference>
<dbReference type="InterPro" id="IPR030910">
    <property type="entry name" value="SLAP_dom"/>
</dbReference>
<dbReference type="EMBL" id="JAUSUP010000004">
    <property type="protein sequence ID" value="MDQ0351861.1"/>
    <property type="molecule type" value="Genomic_DNA"/>
</dbReference>
<dbReference type="RefSeq" id="WP_307067938.1">
    <property type="nucleotide sequence ID" value="NZ_JAUSUP010000004.1"/>
</dbReference>
<dbReference type="NCBIfam" id="TIGR04398">
    <property type="entry name" value="SLAP_DUP"/>
    <property type="match status" value="1"/>
</dbReference>
<gene>
    <name evidence="1" type="ORF">J2R98_001693</name>
</gene>
<keyword evidence="2" id="KW-1185">Reference proteome</keyword>
<sequence length="119" mass="14039">MQKLIYEHNWENNLAEKDRKYIEEVFEKLSFDRSMKVRFTYVWQAVNHRSDLLVTAIVHNLSDEEVTFNKTLVEYVGVAKDQFSLPITFNAHTSMPWTFIFTSYKSAEEVSELVAPELN</sequence>
<proteinExistence type="predicted"/>
<evidence type="ECO:0000313" key="2">
    <source>
        <dbReference type="Proteomes" id="UP001236723"/>
    </source>
</evidence>
<accession>A0ABU0DTS5</accession>
<reference evidence="1 2" key="1">
    <citation type="submission" date="2023-07" db="EMBL/GenBank/DDBJ databases">
        <title>Genomic Encyclopedia of Type Strains, Phase IV (KMG-IV): sequencing the most valuable type-strain genomes for metagenomic binning, comparative biology and taxonomic classification.</title>
        <authorList>
            <person name="Goeker M."/>
        </authorList>
    </citation>
    <scope>NUCLEOTIDE SEQUENCE [LARGE SCALE GENOMIC DNA]</scope>
    <source>
        <strain evidence="1 2">DSM 15448</strain>
    </source>
</reference>